<protein>
    <submittedName>
        <fullName evidence="9">GMC family oxidoreductase N-terminal domain-containing protein</fullName>
    </submittedName>
</protein>
<evidence type="ECO:0000256" key="4">
    <source>
        <dbReference type="ARBA" id="ARBA00022827"/>
    </source>
</evidence>
<keyword evidence="10" id="KW-1185">Reference proteome</keyword>
<evidence type="ECO:0000313" key="10">
    <source>
        <dbReference type="Proteomes" id="UP000515292"/>
    </source>
</evidence>
<comment type="similarity">
    <text evidence="2 6">Belongs to the GMC oxidoreductase family.</text>
</comment>
<evidence type="ECO:0000256" key="1">
    <source>
        <dbReference type="ARBA" id="ARBA00001974"/>
    </source>
</evidence>
<evidence type="ECO:0000256" key="3">
    <source>
        <dbReference type="ARBA" id="ARBA00022630"/>
    </source>
</evidence>
<proteinExistence type="inferred from homology"/>
<keyword evidence="3 6" id="KW-0285">Flavoprotein</keyword>
<dbReference type="SUPFAM" id="SSF51905">
    <property type="entry name" value="FAD/NAD(P)-binding domain"/>
    <property type="match status" value="1"/>
</dbReference>
<dbReference type="KEGG" id="sand:H3309_05010"/>
<accession>A0A7G5IKE6</accession>
<dbReference type="Pfam" id="PF00732">
    <property type="entry name" value="GMC_oxred_N"/>
    <property type="match status" value="1"/>
</dbReference>
<dbReference type="InterPro" id="IPR012132">
    <property type="entry name" value="GMC_OxRdtase"/>
</dbReference>
<dbReference type="Gene3D" id="3.30.410.40">
    <property type="match status" value="1"/>
</dbReference>
<name>A0A7G5IKE6_9SPHN</name>
<dbReference type="Proteomes" id="UP000515292">
    <property type="component" value="Chromosome"/>
</dbReference>
<organism evidence="9 10">
    <name type="scientific">Sandaracinobacteroides saxicola</name>
    <dbReference type="NCBI Taxonomy" id="2759707"/>
    <lineage>
        <taxon>Bacteria</taxon>
        <taxon>Pseudomonadati</taxon>
        <taxon>Pseudomonadota</taxon>
        <taxon>Alphaproteobacteria</taxon>
        <taxon>Sphingomonadales</taxon>
        <taxon>Sphingosinicellaceae</taxon>
        <taxon>Sandaracinobacteroides</taxon>
    </lineage>
</organism>
<reference evidence="9 10" key="1">
    <citation type="submission" date="2020-07" db="EMBL/GenBank/DDBJ databases">
        <title>Complete genome sequence for Sandaracinobacter sp. M6.</title>
        <authorList>
            <person name="Tang Y."/>
            <person name="Liu Q."/>
            <person name="Guo Z."/>
            <person name="Lei P."/>
            <person name="Huang B."/>
        </authorList>
    </citation>
    <scope>NUCLEOTIDE SEQUENCE [LARGE SCALE GENOMIC DNA]</scope>
    <source>
        <strain evidence="9 10">M6</strain>
    </source>
</reference>
<gene>
    <name evidence="9" type="ORF">H3309_05010</name>
</gene>
<dbReference type="Gene3D" id="3.50.50.60">
    <property type="entry name" value="FAD/NAD(P)-binding domain"/>
    <property type="match status" value="1"/>
</dbReference>
<dbReference type="InterPro" id="IPR007867">
    <property type="entry name" value="GMC_OxRtase_C"/>
</dbReference>
<evidence type="ECO:0000256" key="5">
    <source>
        <dbReference type="PIRSR" id="PIRSR000137-2"/>
    </source>
</evidence>
<dbReference type="AlphaFoldDB" id="A0A7G5IKE6"/>
<evidence type="ECO:0000256" key="6">
    <source>
        <dbReference type="RuleBase" id="RU003968"/>
    </source>
</evidence>
<feature type="domain" description="Glucose-methanol-choline oxidoreductase N-terminal" evidence="8">
    <location>
        <begin position="252"/>
        <end position="266"/>
    </location>
</feature>
<evidence type="ECO:0000256" key="2">
    <source>
        <dbReference type="ARBA" id="ARBA00010790"/>
    </source>
</evidence>
<keyword evidence="4 5" id="KW-0274">FAD</keyword>
<dbReference type="Pfam" id="PF05199">
    <property type="entry name" value="GMC_oxred_C"/>
    <property type="match status" value="1"/>
</dbReference>
<comment type="cofactor">
    <cofactor evidence="1 5">
        <name>FAD</name>
        <dbReference type="ChEBI" id="CHEBI:57692"/>
    </cofactor>
</comment>
<dbReference type="PROSITE" id="PS00623">
    <property type="entry name" value="GMC_OXRED_1"/>
    <property type="match status" value="1"/>
</dbReference>
<evidence type="ECO:0000259" key="7">
    <source>
        <dbReference type="PROSITE" id="PS00623"/>
    </source>
</evidence>
<dbReference type="PANTHER" id="PTHR11552">
    <property type="entry name" value="GLUCOSE-METHANOL-CHOLINE GMC OXIDOREDUCTASE"/>
    <property type="match status" value="1"/>
</dbReference>
<evidence type="ECO:0000313" key="9">
    <source>
        <dbReference type="EMBL" id="QMW23838.1"/>
    </source>
</evidence>
<dbReference type="PIRSF" id="PIRSF000137">
    <property type="entry name" value="Alcohol_oxidase"/>
    <property type="match status" value="1"/>
</dbReference>
<evidence type="ECO:0000259" key="8">
    <source>
        <dbReference type="PROSITE" id="PS00624"/>
    </source>
</evidence>
<dbReference type="GO" id="GO:0016614">
    <property type="term" value="F:oxidoreductase activity, acting on CH-OH group of donors"/>
    <property type="evidence" value="ECO:0007669"/>
    <property type="project" value="InterPro"/>
</dbReference>
<dbReference type="EMBL" id="CP059851">
    <property type="protein sequence ID" value="QMW23838.1"/>
    <property type="molecule type" value="Genomic_DNA"/>
</dbReference>
<dbReference type="PROSITE" id="PS00624">
    <property type="entry name" value="GMC_OXRED_2"/>
    <property type="match status" value="1"/>
</dbReference>
<feature type="binding site" evidence="5">
    <location>
        <position position="218"/>
    </location>
    <ligand>
        <name>FAD</name>
        <dbReference type="ChEBI" id="CHEBI:57692"/>
    </ligand>
</feature>
<sequence>MTFDHIIVGAGSAGCALAARLSENPARRVLLLEAGGGDRSPILTVPAGIVRAIGNPRYDWAHLAEPDASRGGKVDLWPAGKVLGGSSSINGMLWVRGNHGDFDRWQAAGNPGWGWADVAPLFRRMEDYAGDGDCQWRGRLGPQRVEGLRTTHPMARDFIAAAVAAGLPLNPDYNGETQDGVAAPQVSQQRGSRFSAASAYLAAARRRPNLRIVTRAEVRRVTFGGRWVTGVEWQRHGRVERAAAPEVTLCAGALATPKLLMLSGIGDAAHLGEHGIAVLHHSPQVGRNLAEHPNANMSWDVRPRTYNVEINGARAPFHALNWLLFRRGPATSPYPHAVAFFRTAPDLKVPDIQLMFGPFAFAFSPEGVVPYRKPAVTVVAALNDPRTRGRLTLRSADPAAPPVIAHALLAEEADVARLTLACRRVRTIFEQAALRADVIAERLPGAGVERDDEWADYLRATTFLGYHPCGTAIMGPEGVVDARLRVRGVEGLRVADASIMPSPVSGNTNAASMMIGEKAADLIAEQG</sequence>
<feature type="binding site" evidence="5">
    <location>
        <position position="82"/>
    </location>
    <ligand>
        <name>FAD</name>
        <dbReference type="ChEBI" id="CHEBI:57692"/>
    </ligand>
</feature>
<dbReference type="GO" id="GO:0050660">
    <property type="term" value="F:flavin adenine dinucleotide binding"/>
    <property type="evidence" value="ECO:0007669"/>
    <property type="project" value="InterPro"/>
</dbReference>
<dbReference type="InterPro" id="IPR000172">
    <property type="entry name" value="GMC_OxRdtase_N"/>
</dbReference>
<dbReference type="InterPro" id="IPR036188">
    <property type="entry name" value="FAD/NAD-bd_sf"/>
</dbReference>
<dbReference type="SUPFAM" id="SSF54373">
    <property type="entry name" value="FAD-linked reductases, C-terminal domain"/>
    <property type="match status" value="1"/>
</dbReference>
<feature type="domain" description="Glucose-methanol-choline oxidoreductase N-terminal" evidence="7">
    <location>
        <begin position="80"/>
        <end position="103"/>
    </location>
</feature>
<dbReference type="RefSeq" id="WP_182297661.1">
    <property type="nucleotide sequence ID" value="NZ_CP059851.1"/>
</dbReference>
<dbReference type="PANTHER" id="PTHR11552:SF147">
    <property type="entry name" value="CHOLINE DEHYDROGENASE, MITOCHONDRIAL"/>
    <property type="match status" value="1"/>
</dbReference>